<dbReference type="Gene3D" id="1.10.10.10">
    <property type="entry name" value="Winged helix-like DNA-binding domain superfamily/Winged helix DNA-binding domain"/>
    <property type="match status" value="2"/>
</dbReference>
<dbReference type="Pfam" id="PF00874">
    <property type="entry name" value="PRD"/>
    <property type="match status" value="1"/>
</dbReference>
<dbReference type="GO" id="GO:0009401">
    <property type="term" value="P:phosphoenolpyruvate-dependent sugar phosphotransferase system"/>
    <property type="evidence" value="ECO:0007669"/>
    <property type="project" value="InterPro"/>
</dbReference>
<evidence type="ECO:0000256" key="4">
    <source>
        <dbReference type="ARBA" id="ARBA00023159"/>
    </source>
</evidence>
<reference evidence="9 10" key="1">
    <citation type="submission" date="2016-03" db="EMBL/GenBank/DDBJ databases">
        <title>Pediococcus and Lactobacillus from brewery environment - whole genome sequencing and assembly.</title>
        <authorList>
            <person name="Behr J."/>
            <person name="Geissler A.J."/>
            <person name="Vogel R.F."/>
        </authorList>
    </citation>
    <scope>NUCLEOTIDE SEQUENCE [LARGE SCALE GENOMIC DNA]</scope>
    <source>
        <strain evidence="9 10">TMW 1.1989</strain>
    </source>
</reference>
<protein>
    <submittedName>
        <fullName evidence="9">Transcriptional regulator</fullName>
    </submittedName>
</protein>
<dbReference type="PANTHER" id="PTHR30185:SF18">
    <property type="entry name" value="TRANSCRIPTIONAL REGULATOR MTLR"/>
    <property type="match status" value="1"/>
</dbReference>
<dbReference type="GO" id="GO:0006355">
    <property type="term" value="P:regulation of DNA-templated transcription"/>
    <property type="evidence" value="ECO:0007669"/>
    <property type="project" value="InterPro"/>
</dbReference>
<dbReference type="PROSITE" id="PS51094">
    <property type="entry name" value="PTS_EIIA_TYPE_2"/>
    <property type="match status" value="1"/>
</dbReference>
<evidence type="ECO:0000256" key="2">
    <source>
        <dbReference type="ARBA" id="ARBA00022737"/>
    </source>
</evidence>
<dbReference type="SUPFAM" id="SSF55804">
    <property type="entry name" value="Phoshotransferase/anion transport protein"/>
    <property type="match status" value="1"/>
</dbReference>
<evidence type="ECO:0000256" key="5">
    <source>
        <dbReference type="ARBA" id="ARBA00023163"/>
    </source>
</evidence>
<dbReference type="InterPro" id="IPR013196">
    <property type="entry name" value="HTH_11"/>
</dbReference>
<evidence type="ECO:0000259" key="6">
    <source>
        <dbReference type="PROSITE" id="PS51094"/>
    </source>
</evidence>
<sequence>MYFSNREAEIILLLLRNAQGMTREDLMKRLHVSKRTVYRELSSLETTLAHLQIQLVKKQNYYQMVGEPAAMTQLRQQLSTEDNIGYFDVRRRQSAITCRLLLTNDIVKMKTFADDFGVSSATIAQDLTTIEPIFTDYRLQIVRKKAQGIQVTGKESNRRRVLSGVLNSEINEYEFFEYLEKNNRATQKNEYSSMYFIKLLDSELLAISFQAITKYQKSDFQYLSDSQLQQLTIVLTVSAMRIAEEQTLDELKHVDKNELFKDQHLAINLFNQFPESIRDHVNMLELEFLALQIQGMSFAIPKNIMLENYDLALSYQVRELIADVTTRFAWDFRQDDTLFKDLMAHLSAALKRSHSQIPELNNPVLTKIKTEYSNLYKDVSAALVKVFPETHFVDSEIAYIVIHFASSYEKRVKKAEVSALVLCANGIGTAKILETRLRKNVPEIKHFKVSRVSELNNLDLSQYDLVLSTIFLPGFPMKYKMISPLLLQSEIKEIKDDIVTQYGTPKTVAKKQVTTDSKVLAKKTQDFKEVYQAMRTANDILERVTVQKINNANQDLLATLTQITTSLDGLMLSDPHRVAELLIKRMRKAPVGIPGTAMALIHTTDSTIKKPFFSIYDLSDALDVEGMDNKPIALTRVLLMLGPANMNFAENSLMGKISGSIIESDLNLEIYKTGTQSIVYQLISSLFLDEIKVINDAATPE</sequence>
<feature type="domain" description="PRD" evidence="8">
    <location>
        <begin position="308"/>
        <end position="414"/>
    </location>
</feature>
<dbReference type="EMBL" id="CP014873">
    <property type="protein sequence ID" value="ANK61474.1"/>
    <property type="molecule type" value="Genomic_DNA"/>
</dbReference>
<dbReference type="InterPro" id="IPR050661">
    <property type="entry name" value="BglG_antiterminators"/>
</dbReference>
<name>A0A192GY83_9LACO</name>
<feature type="domain" description="PTS EIIA type-2" evidence="6">
    <location>
        <begin position="539"/>
        <end position="686"/>
    </location>
</feature>
<dbReference type="InterPro" id="IPR036095">
    <property type="entry name" value="PTS_EIIB-like_sf"/>
</dbReference>
<gene>
    <name evidence="9" type="ORF">AYR53_01075</name>
</gene>
<keyword evidence="3" id="KW-0805">Transcription regulation</keyword>
<dbReference type="PANTHER" id="PTHR30185">
    <property type="entry name" value="CRYPTIC BETA-GLUCOSIDE BGL OPERON ANTITERMINATOR"/>
    <property type="match status" value="1"/>
</dbReference>
<evidence type="ECO:0000256" key="3">
    <source>
        <dbReference type="ARBA" id="ARBA00023015"/>
    </source>
</evidence>
<accession>A0A192GY83</accession>
<dbReference type="InterPro" id="IPR016152">
    <property type="entry name" value="PTrfase/Anion_transptr"/>
</dbReference>
<dbReference type="InterPro" id="IPR036634">
    <property type="entry name" value="PRD_sf"/>
</dbReference>
<dbReference type="CDD" id="cd05568">
    <property type="entry name" value="PTS_IIB_bgl_like"/>
    <property type="match status" value="1"/>
</dbReference>
<dbReference type="InterPro" id="IPR036390">
    <property type="entry name" value="WH_DNA-bd_sf"/>
</dbReference>
<dbReference type="Gene3D" id="3.40.50.2300">
    <property type="match status" value="1"/>
</dbReference>
<dbReference type="SUPFAM" id="SSF46785">
    <property type="entry name" value="Winged helix' DNA-binding domain"/>
    <property type="match status" value="1"/>
</dbReference>
<keyword evidence="5" id="KW-0804">Transcription</keyword>
<organism evidence="9 10">
    <name type="scientific">Loigolactobacillus backii</name>
    <dbReference type="NCBI Taxonomy" id="375175"/>
    <lineage>
        <taxon>Bacteria</taxon>
        <taxon>Bacillati</taxon>
        <taxon>Bacillota</taxon>
        <taxon>Bacilli</taxon>
        <taxon>Lactobacillales</taxon>
        <taxon>Lactobacillaceae</taxon>
        <taxon>Loigolactobacillus</taxon>
    </lineage>
</organism>
<dbReference type="PROSITE" id="PS51099">
    <property type="entry name" value="PTS_EIIB_TYPE_2"/>
    <property type="match status" value="1"/>
</dbReference>
<evidence type="ECO:0000259" key="8">
    <source>
        <dbReference type="PROSITE" id="PS51372"/>
    </source>
</evidence>
<dbReference type="PROSITE" id="PS51372">
    <property type="entry name" value="PRD_2"/>
    <property type="match status" value="1"/>
</dbReference>
<dbReference type="InterPro" id="IPR002178">
    <property type="entry name" value="PTS_EIIA_type-2_dom"/>
</dbReference>
<evidence type="ECO:0000313" key="9">
    <source>
        <dbReference type="EMBL" id="ANK61474.1"/>
    </source>
</evidence>
<dbReference type="Pfam" id="PF05043">
    <property type="entry name" value="Mga"/>
    <property type="match status" value="1"/>
</dbReference>
<dbReference type="STRING" id="375175.AYR53_01075"/>
<evidence type="ECO:0000259" key="7">
    <source>
        <dbReference type="PROSITE" id="PS51099"/>
    </source>
</evidence>
<dbReference type="SUPFAM" id="SSF52794">
    <property type="entry name" value="PTS system IIB component-like"/>
    <property type="match status" value="1"/>
</dbReference>
<keyword evidence="2" id="KW-0677">Repeat</keyword>
<dbReference type="InterPro" id="IPR036388">
    <property type="entry name" value="WH-like_DNA-bd_sf"/>
</dbReference>
<dbReference type="GO" id="GO:0008982">
    <property type="term" value="F:protein-N(PI)-phosphohistidine-sugar phosphotransferase activity"/>
    <property type="evidence" value="ECO:0007669"/>
    <property type="project" value="InterPro"/>
</dbReference>
<dbReference type="AlphaFoldDB" id="A0A192GY83"/>
<keyword evidence="4" id="KW-0010">Activator</keyword>
<proteinExistence type="predicted"/>
<dbReference type="SUPFAM" id="SSF63520">
    <property type="entry name" value="PTS-regulatory domain, PRD"/>
    <property type="match status" value="1"/>
</dbReference>
<feature type="domain" description="PTS EIIB type-2" evidence="7">
    <location>
        <begin position="417"/>
        <end position="506"/>
    </location>
</feature>
<keyword evidence="1" id="KW-0808">Transferase</keyword>
<dbReference type="Proteomes" id="UP000078582">
    <property type="component" value="Chromosome"/>
</dbReference>
<evidence type="ECO:0000256" key="1">
    <source>
        <dbReference type="ARBA" id="ARBA00022679"/>
    </source>
</evidence>
<dbReference type="Pfam" id="PF00359">
    <property type="entry name" value="PTS_EIIA_2"/>
    <property type="match status" value="1"/>
</dbReference>
<dbReference type="Gene3D" id="3.40.930.10">
    <property type="entry name" value="Mannitol-specific EII, Chain A"/>
    <property type="match status" value="1"/>
</dbReference>
<keyword evidence="10" id="KW-1185">Reference proteome</keyword>
<dbReference type="OrthoDB" id="9776005at2"/>
<dbReference type="InterPro" id="IPR011608">
    <property type="entry name" value="PRD"/>
</dbReference>
<dbReference type="InterPro" id="IPR013011">
    <property type="entry name" value="PTS_EIIB_2"/>
</dbReference>
<dbReference type="Gene3D" id="1.10.1790.10">
    <property type="entry name" value="PRD domain"/>
    <property type="match status" value="1"/>
</dbReference>
<dbReference type="InterPro" id="IPR007737">
    <property type="entry name" value="Mga_HTH"/>
</dbReference>
<evidence type="ECO:0000313" key="10">
    <source>
        <dbReference type="Proteomes" id="UP000078582"/>
    </source>
</evidence>
<dbReference type="Pfam" id="PF08279">
    <property type="entry name" value="HTH_11"/>
    <property type="match status" value="1"/>
</dbReference>